<keyword evidence="2" id="KW-0418">Kinase</keyword>
<dbReference type="InterPro" id="IPR050482">
    <property type="entry name" value="Sensor_HK_TwoCompSys"/>
</dbReference>
<evidence type="ECO:0000259" key="5">
    <source>
        <dbReference type="SMART" id="SM00387"/>
    </source>
</evidence>
<keyword evidence="4" id="KW-0472">Membrane</keyword>
<dbReference type="SUPFAM" id="SSF63829">
    <property type="entry name" value="Calcium-dependent phosphotriesterase"/>
    <property type="match status" value="1"/>
</dbReference>
<dbReference type="InterPro" id="IPR013783">
    <property type="entry name" value="Ig-like_fold"/>
</dbReference>
<dbReference type="RefSeq" id="WP_353064892.1">
    <property type="nucleotide sequence ID" value="NZ_CP132942.1"/>
</dbReference>
<dbReference type="SMART" id="SM00387">
    <property type="entry name" value="HATPase_c"/>
    <property type="match status" value="1"/>
</dbReference>
<evidence type="ECO:0000256" key="2">
    <source>
        <dbReference type="ARBA" id="ARBA00022777"/>
    </source>
</evidence>
<dbReference type="Gene3D" id="2.60.40.10">
    <property type="entry name" value="Immunoglobulins"/>
    <property type="match status" value="1"/>
</dbReference>
<keyword evidence="4" id="KW-1133">Transmembrane helix</keyword>
<dbReference type="Pfam" id="PF07494">
    <property type="entry name" value="Reg_prop"/>
    <property type="match status" value="1"/>
</dbReference>
<dbReference type="Pfam" id="PF07495">
    <property type="entry name" value="Y_Y_Y"/>
    <property type="match status" value="1"/>
</dbReference>
<dbReference type="InterPro" id="IPR011712">
    <property type="entry name" value="Sig_transdc_His_kin_sub3_dim/P"/>
</dbReference>
<dbReference type="GO" id="GO:0016020">
    <property type="term" value="C:membrane"/>
    <property type="evidence" value="ECO:0007669"/>
    <property type="project" value="InterPro"/>
</dbReference>
<accession>A0AAU7ZT40</accession>
<dbReference type="Gene3D" id="1.20.5.1930">
    <property type="match status" value="1"/>
</dbReference>
<dbReference type="PANTHER" id="PTHR24421:SF62">
    <property type="entry name" value="SENSORY TRANSDUCTION HISTIDINE KINASE"/>
    <property type="match status" value="1"/>
</dbReference>
<dbReference type="GO" id="GO:0000155">
    <property type="term" value="F:phosphorelay sensor kinase activity"/>
    <property type="evidence" value="ECO:0007669"/>
    <property type="project" value="InterPro"/>
</dbReference>
<reference evidence="6" key="2">
    <citation type="journal article" date="2024" name="Environ. Microbiol.">
        <title>Genome analysis and description of Tunturibacter gen. nov. expands the diversity of Terriglobia in tundra soils.</title>
        <authorList>
            <person name="Messyasz A."/>
            <person name="Mannisto M.K."/>
            <person name="Kerkhof L.J."/>
            <person name="Haggblom M.M."/>
        </authorList>
    </citation>
    <scope>NUCLEOTIDE SEQUENCE</scope>
    <source>
        <strain evidence="6">X5P6</strain>
    </source>
</reference>
<protein>
    <submittedName>
        <fullName evidence="6">Triple tyrosine motif-containing protein</fullName>
    </submittedName>
</protein>
<keyword evidence="1" id="KW-0808">Transferase</keyword>
<dbReference type="AlphaFoldDB" id="A0AAU7ZT40"/>
<dbReference type="Gene3D" id="2.130.10.10">
    <property type="entry name" value="YVTN repeat-like/Quinoprotein amine dehydrogenase"/>
    <property type="match status" value="2"/>
</dbReference>
<dbReference type="SUPFAM" id="SSF55874">
    <property type="entry name" value="ATPase domain of HSP90 chaperone/DNA topoisomerase II/histidine kinase"/>
    <property type="match status" value="1"/>
</dbReference>
<dbReference type="InterPro" id="IPR015943">
    <property type="entry name" value="WD40/YVTN_repeat-like_dom_sf"/>
</dbReference>
<keyword evidence="3" id="KW-0902">Two-component regulatory system</keyword>
<sequence>MIIFLRAFRSPRSRRYIYMVLLLAGVHKLNAQDPLKLIQFNHTSWTAREGAPSEIAGLGQTTDGVLWIGSGSGLYRFDGISFSLFRPASGEPPLPRISIRTLCVARDGTVWVGFRPAGVAAIRNGHVKLYGVQEGLPPDTTYQLLQANNGTMWAIAGLHLWQLRGERWQRESPSEPFSSERVYKMFFDKAGTQWVGTNKWIYRREPNQDKFEATDEVGGELIQFAESPDGSLWVGGEEGAETSIPTVRRLDVEGHRSPYPVRLHVLSDTLLFDPEGQLWFASVYGLLKGNPREIAEAPTSIAVDQDKQFKWFGHDQGLSTDSATAMFKDASGDIWVGTMRGLDRFEQPKLIQPENVPISDRRMMVTSCSDGEVWIGVPLAPLISIRDGQTITRIKKTYEMDSVYCGPSGVIWFTDDQGIGRFDRKTTTHIPLPEGMRPSSAKQVIETSDGSIFVTFRNAVDLWRWQRGTWSQVAVPAIQKEGRNVIFRDRAGRLWAGYANGAITELEGNSGRDFQAPGLGDVTAFAETSHGFLSGGMNGIAVQRGDTFEHLLLEDELHVRGISGLVEADSGDLWLNVAYGVVRIPKAEFLKALDSPAYRMKSQLITEGSVIGPAPLSYALPSAVRGARGTIWFANSSTAFYVDPSRLPQNQIPPVLTISAVAADGVTLTDYRQIRPGVNTLVIKYAGINLPAPERVTYRYRLEGSDSTWQEVGSRTEAVYTKLRPGRYTFDVLASNGEGIWSQPSSTRFQVLPAFYQTVWFFLACFALTAAVVWLILMLRIQRVTETVRIRAEERADERVRIARDLHDTLLQGVQGLMLRFDVASQEVPEGGRARRMLEDALKSADTILLEGRDRVRSLRSDTFKDLTLAEALAAVGTHLTRYSEIRFHVQTEGPMVVVDPIVLEEVFCIGREAITNAFQHADPSVVEVRITYSKKAFVVSCEDDGKGIDPILLTDGRSGHWGMSGMKERSTKIGAKFECTSSTGNGTKITVTVPANRAYGVRSPIMRLLFRYLPLSRVLHDR</sequence>
<organism evidence="6">
    <name type="scientific">Tunturiibacter psychrotolerans</name>
    <dbReference type="NCBI Taxonomy" id="3069686"/>
    <lineage>
        <taxon>Bacteria</taxon>
        <taxon>Pseudomonadati</taxon>
        <taxon>Acidobacteriota</taxon>
        <taxon>Terriglobia</taxon>
        <taxon>Terriglobales</taxon>
        <taxon>Acidobacteriaceae</taxon>
        <taxon>Tunturiibacter</taxon>
    </lineage>
</organism>
<dbReference type="SUPFAM" id="SSF50998">
    <property type="entry name" value="Quinoprotein alcohol dehydrogenase-like"/>
    <property type="match status" value="1"/>
</dbReference>
<dbReference type="InterPro" id="IPR036890">
    <property type="entry name" value="HATPase_C_sf"/>
</dbReference>
<dbReference type="InterPro" id="IPR003594">
    <property type="entry name" value="HATPase_dom"/>
</dbReference>
<gene>
    <name evidence="6" type="ORF">RBB77_03910</name>
</gene>
<evidence type="ECO:0000313" key="6">
    <source>
        <dbReference type="EMBL" id="XCB34050.1"/>
    </source>
</evidence>
<keyword evidence="4" id="KW-0812">Transmembrane</keyword>
<feature type="transmembrane region" description="Helical" evidence="4">
    <location>
        <begin position="759"/>
        <end position="781"/>
    </location>
</feature>
<name>A0AAU7ZT40_9BACT</name>
<dbReference type="PANTHER" id="PTHR24421">
    <property type="entry name" value="NITRATE/NITRITE SENSOR PROTEIN NARX-RELATED"/>
    <property type="match status" value="1"/>
</dbReference>
<dbReference type="GO" id="GO:0046983">
    <property type="term" value="F:protein dimerization activity"/>
    <property type="evidence" value="ECO:0007669"/>
    <property type="project" value="InterPro"/>
</dbReference>
<evidence type="ECO:0000256" key="4">
    <source>
        <dbReference type="SAM" id="Phobius"/>
    </source>
</evidence>
<dbReference type="Pfam" id="PF02518">
    <property type="entry name" value="HATPase_c"/>
    <property type="match status" value="1"/>
</dbReference>
<dbReference type="InterPro" id="IPR011123">
    <property type="entry name" value="Y_Y_Y"/>
</dbReference>
<dbReference type="Gene3D" id="3.30.565.10">
    <property type="entry name" value="Histidine kinase-like ATPase, C-terminal domain"/>
    <property type="match status" value="1"/>
</dbReference>
<dbReference type="EMBL" id="CP132942">
    <property type="protein sequence ID" value="XCB34050.1"/>
    <property type="molecule type" value="Genomic_DNA"/>
</dbReference>
<feature type="domain" description="Histidine kinase/HSP90-like ATPase" evidence="5">
    <location>
        <begin position="899"/>
        <end position="998"/>
    </location>
</feature>
<evidence type="ECO:0000256" key="1">
    <source>
        <dbReference type="ARBA" id="ARBA00022679"/>
    </source>
</evidence>
<proteinExistence type="predicted"/>
<dbReference type="InterPro" id="IPR011110">
    <property type="entry name" value="Reg_prop"/>
</dbReference>
<reference evidence="6" key="1">
    <citation type="submission" date="2023-08" db="EMBL/GenBank/DDBJ databases">
        <authorList>
            <person name="Messyasz A."/>
            <person name="Mannisto M.K."/>
            <person name="Kerkhof L.J."/>
            <person name="Haggblom M."/>
        </authorList>
    </citation>
    <scope>NUCLEOTIDE SEQUENCE</scope>
    <source>
        <strain evidence="6">X5P6</strain>
    </source>
</reference>
<dbReference type="CDD" id="cd16917">
    <property type="entry name" value="HATPase_UhpB-NarQ-NarX-like"/>
    <property type="match status" value="1"/>
</dbReference>
<evidence type="ECO:0000256" key="3">
    <source>
        <dbReference type="ARBA" id="ARBA00023012"/>
    </source>
</evidence>
<dbReference type="InterPro" id="IPR011047">
    <property type="entry name" value="Quinoprotein_ADH-like_sf"/>
</dbReference>
<dbReference type="Pfam" id="PF07730">
    <property type="entry name" value="HisKA_3"/>
    <property type="match status" value="1"/>
</dbReference>
<dbReference type="KEGG" id="tpsc:RBB77_03910"/>